<comment type="caution">
    <text evidence="2">The sequence shown here is derived from an EMBL/GenBank/DDBJ whole genome shotgun (WGS) entry which is preliminary data.</text>
</comment>
<dbReference type="STRING" id="5627.A0A1C7LKA9"/>
<proteinExistence type="predicted"/>
<reference evidence="2 3" key="1">
    <citation type="submission" date="2016-03" db="EMBL/GenBank/DDBJ databases">
        <title>Whole genome sequencing of Grifola frondosa 9006-11.</title>
        <authorList>
            <person name="Min B."/>
            <person name="Park H."/>
            <person name="Kim J.-G."/>
            <person name="Cho H."/>
            <person name="Oh Y.-L."/>
            <person name="Kong W.-S."/>
            <person name="Choi I.-G."/>
        </authorList>
    </citation>
    <scope>NUCLEOTIDE SEQUENCE [LARGE SCALE GENOMIC DNA]</scope>
    <source>
        <strain evidence="2 3">9006-11</strain>
    </source>
</reference>
<evidence type="ECO:0000256" key="1">
    <source>
        <dbReference type="SAM" id="MobiDB-lite"/>
    </source>
</evidence>
<accession>A0A1C7LKA9</accession>
<feature type="region of interest" description="Disordered" evidence="1">
    <location>
        <begin position="62"/>
        <end position="126"/>
    </location>
</feature>
<evidence type="ECO:0000313" key="3">
    <source>
        <dbReference type="Proteomes" id="UP000092993"/>
    </source>
</evidence>
<organism evidence="2 3">
    <name type="scientific">Grifola frondosa</name>
    <name type="common">Maitake</name>
    <name type="synonym">Polyporus frondosus</name>
    <dbReference type="NCBI Taxonomy" id="5627"/>
    <lineage>
        <taxon>Eukaryota</taxon>
        <taxon>Fungi</taxon>
        <taxon>Dikarya</taxon>
        <taxon>Basidiomycota</taxon>
        <taxon>Agaricomycotina</taxon>
        <taxon>Agaricomycetes</taxon>
        <taxon>Polyporales</taxon>
        <taxon>Grifolaceae</taxon>
        <taxon>Grifola</taxon>
    </lineage>
</organism>
<name>A0A1C7LKA9_GRIFR</name>
<evidence type="ECO:0000313" key="2">
    <source>
        <dbReference type="EMBL" id="OBZ65163.1"/>
    </source>
</evidence>
<dbReference type="Proteomes" id="UP000092993">
    <property type="component" value="Unassembled WGS sequence"/>
</dbReference>
<sequence>MPRIRFDPENEVPPDFESEDYADVRAAFPVPANVVVALLTGWTSQHDKRKIAWALQVDEDRLAEEEAERQQREAVDAAQKEAADAEERARAEEAKKKPQAPVFDASLPPTGPHTFTAVALRAQQAP</sequence>
<protein>
    <submittedName>
        <fullName evidence="2">Uncharacterized protein</fullName>
    </submittedName>
</protein>
<feature type="compositionally biased region" description="Basic and acidic residues" evidence="1">
    <location>
        <begin position="68"/>
        <end position="96"/>
    </location>
</feature>
<gene>
    <name evidence="2" type="ORF">A0H81_14832</name>
</gene>
<dbReference type="EMBL" id="LUGG01000052">
    <property type="protein sequence ID" value="OBZ65163.1"/>
    <property type="molecule type" value="Genomic_DNA"/>
</dbReference>
<keyword evidence="3" id="KW-1185">Reference proteome</keyword>
<dbReference type="AlphaFoldDB" id="A0A1C7LKA9"/>